<dbReference type="KEGG" id="hcb:HCBAA847_1678"/>
<reference evidence="2 5" key="2">
    <citation type="journal article" date="2012" name="J. Bacteriol.">
        <title>Complete Genome Sequence of Helicobacter cinaedi Type Strain ATCC BAA-847.</title>
        <authorList>
            <person name="Miyoshi-Akiyama T."/>
            <person name="Takeshita N."/>
            <person name="Ohmagari N."/>
            <person name="Kirikae T."/>
        </authorList>
    </citation>
    <scope>NUCLEOTIDE SEQUENCE [LARGE SCALE GENOMIC DNA]</scope>
    <source>
        <strain evidence="2 5">ATCC BAA-847</strain>
    </source>
</reference>
<proteinExistence type="predicted"/>
<feature type="compositionally biased region" description="Low complexity" evidence="1">
    <location>
        <begin position="48"/>
        <end position="59"/>
    </location>
</feature>
<evidence type="ECO:0000313" key="2">
    <source>
        <dbReference type="EMBL" id="BAM32908.1"/>
    </source>
</evidence>
<gene>
    <name evidence="2" type="ORF">HCBAA847_1678</name>
    <name evidence="3" type="ORF">HCCG_00078</name>
</gene>
<evidence type="ECO:0000256" key="1">
    <source>
        <dbReference type="SAM" id="MobiDB-lite"/>
    </source>
</evidence>
<protein>
    <submittedName>
        <fullName evidence="2">Uncharacterized protein</fullName>
    </submittedName>
</protein>
<dbReference type="EMBL" id="DS990391">
    <property type="protein sequence ID" value="EFR45532.1"/>
    <property type="molecule type" value="Genomic_DNA"/>
</dbReference>
<sequence>MLNKKNKTQQEYGQDVQNGHYAGPMSEGQGGGSSYEQAIQNEINAGMQQQPQAQTQQLP</sequence>
<feature type="region of interest" description="Disordered" evidence="1">
    <location>
        <begin position="1"/>
        <end position="59"/>
    </location>
</feature>
<reference evidence="4" key="4">
    <citation type="journal article" date="2014" name="Genome Announc.">
        <title>Draft genome sequences of six enterohepatic helicobacter species isolated from humans and one from rhesus macaques.</title>
        <authorList>
            <person name="Shen Z."/>
            <person name="Sheh A."/>
            <person name="Young S.K."/>
            <person name="Abouelliel A."/>
            <person name="Ward D.V."/>
            <person name="Earl A.M."/>
            <person name="Fox J.G."/>
        </authorList>
    </citation>
    <scope>NUCLEOTIDE SEQUENCE [LARGE SCALE GENOMIC DNA]</scope>
    <source>
        <strain evidence="4">CCUG 18818</strain>
    </source>
</reference>
<dbReference type="Proteomes" id="UP000006036">
    <property type="component" value="Chromosome 1"/>
</dbReference>
<dbReference type="AlphaFoldDB" id="A0AAI8QHN0"/>
<reference evidence="2" key="3">
    <citation type="submission" date="2012-07" db="EMBL/GenBank/DDBJ databases">
        <authorList>
            <person name="Akiyama T."/>
            <person name="Takeshita N."/>
            <person name="Ohmagari N."/>
            <person name="Kirikae T."/>
        </authorList>
    </citation>
    <scope>NUCLEOTIDE SEQUENCE</scope>
    <source>
        <strain evidence="2">ATCC BAA-847</strain>
    </source>
</reference>
<keyword evidence="4" id="KW-1185">Reference proteome</keyword>
<evidence type="ECO:0000313" key="3">
    <source>
        <dbReference type="EMBL" id="EFR45532.1"/>
    </source>
</evidence>
<dbReference type="EMBL" id="AP012492">
    <property type="protein sequence ID" value="BAM32908.1"/>
    <property type="molecule type" value="Genomic_DNA"/>
</dbReference>
<accession>A0AAI8QHN0</accession>
<dbReference type="Proteomes" id="UP000005755">
    <property type="component" value="Unassembled WGS sequence"/>
</dbReference>
<dbReference type="RefSeq" id="WP_002955355.1">
    <property type="nucleotide sequence ID" value="NC_020555.1"/>
</dbReference>
<organism evidence="2 5">
    <name type="scientific">Helicobacter cinaedi CCUG 18818 = ATCC BAA-847</name>
    <dbReference type="NCBI Taxonomy" id="537971"/>
    <lineage>
        <taxon>Bacteria</taxon>
        <taxon>Pseudomonadati</taxon>
        <taxon>Campylobacterota</taxon>
        <taxon>Epsilonproteobacteria</taxon>
        <taxon>Campylobacterales</taxon>
        <taxon>Helicobacteraceae</taxon>
        <taxon>Helicobacter</taxon>
    </lineage>
</organism>
<reference evidence="3" key="1">
    <citation type="submission" date="2008-08" db="EMBL/GenBank/DDBJ databases">
        <title>Annotation of Helicobacter cinaedi strain CCUG 18818.</title>
        <authorList>
            <consortium name="The Broad Institute Genome Sequencing Platform"/>
            <person name="Fox J.G."/>
            <person name="Shen Z."/>
            <person name="Charoenlap N."/>
            <person name="Schauer D.B."/>
            <person name="Ward D."/>
            <person name="Mehta T."/>
            <person name="Young S."/>
            <person name="Jaffe D."/>
            <person name="Gnerre S."/>
            <person name="Berlin A."/>
            <person name="Heiman D."/>
            <person name="Hepburn T."/>
            <person name="Shea T."/>
            <person name="Sykes S."/>
            <person name="Alvarado L."/>
            <person name="Kodira C."/>
            <person name="Borodovsky M."/>
            <person name="Lander E."/>
            <person name="Galagan J."/>
            <person name="Nusbaum C."/>
            <person name="Birren B."/>
        </authorList>
    </citation>
    <scope>NUCLEOTIDE SEQUENCE</scope>
    <source>
        <strain evidence="3">CCUG 18818</strain>
    </source>
</reference>
<name>A0AAI8QHN0_9HELI</name>
<feature type="compositionally biased region" description="Polar residues" evidence="1">
    <location>
        <begin position="38"/>
        <end position="47"/>
    </location>
</feature>
<evidence type="ECO:0000313" key="5">
    <source>
        <dbReference type="Proteomes" id="UP000006036"/>
    </source>
</evidence>
<evidence type="ECO:0000313" key="4">
    <source>
        <dbReference type="Proteomes" id="UP000005755"/>
    </source>
</evidence>